<dbReference type="GO" id="GO:0000981">
    <property type="term" value="F:DNA-binding transcription factor activity, RNA polymerase II-specific"/>
    <property type="evidence" value="ECO:0007669"/>
    <property type="project" value="InterPro"/>
</dbReference>
<dbReference type="CDD" id="cd00067">
    <property type="entry name" value="GAL4"/>
    <property type="match status" value="1"/>
</dbReference>
<feature type="region of interest" description="Disordered" evidence="5">
    <location>
        <begin position="1"/>
        <end position="25"/>
    </location>
</feature>
<keyword evidence="4" id="KW-0539">Nucleus</keyword>
<organism evidence="7 8">
    <name type="scientific">Phanerochaete sordida</name>
    <dbReference type="NCBI Taxonomy" id="48140"/>
    <lineage>
        <taxon>Eukaryota</taxon>
        <taxon>Fungi</taxon>
        <taxon>Dikarya</taxon>
        <taxon>Basidiomycota</taxon>
        <taxon>Agaricomycotina</taxon>
        <taxon>Agaricomycetes</taxon>
        <taxon>Polyporales</taxon>
        <taxon>Phanerochaetaceae</taxon>
        <taxon>Phanerochaete</taxon>
    </lineage>
</organism>
<evidence type="ECO:0000256" key="5">
    <source>
        <dbReference type="SAM" id="MobiDB-lite"/>
    </source>
</evidence>
<dbReference type="SMART" id="SM00066">
    <property type="entry name" value="GAL4"/>
    <property type="match status" value="1"/>
</dbReference>
<reference evidence="7 8" key="1">
    <citation type="submission" date="2021-08" db="EMBL/GenBank/DDBJ databases">
        <title>Draft Genome Sequence of Phanerochaete sordida strain YK-624.</title>
        <authorList>
            <person name="Mori T."/>
            <person name="Dohra H."/>
            <person name="Suzuki T."/>
            <person name="Kawagishi H."/>
            <person name="Hirai H."/>
        </authorList>
    </citation>
    <scope>NUCLEOTIDE SEQUENCE [LARGE SCALE GENOMIC DNA]</scope>
    <source>
        <strain evidence="7 8">YK-624</strain>
    </source>
</reference>
<dbReference type="InterPro" id="IPR036864">
    <property type="entry name" value="Zn2-C6_fun-type_DNA-bd_sf"/>
</dbReference>
<proteinExistence type="predicted"/>
<evidence type="ECO:0000256" key="1">
    <source>
        <dbReference type="ARBA" id="ARBA00023015"/>
    </source>
</evidence>
<dbReference type="Pfam" id="PF00172">
    <property type="entry name" value="Zn_clus"/>
    <property type="match status" value="1"/>
</dbReference>
<keyword evidence="3" id="KW-0804">Transcription</keyword>
<evidence type="ECO:0000256" key="3">
    <source>
        <dbReference type="ARBA" id="ARBA00023163"/>
    </source>
</evidence>
<feature type="domain" description="Zn(2)-C6 fungal-type" evidence="6">
    <location>
        <begin position="30"/>
        <end position="59"/>
    </location>
</feature>
<dbReference type="InterPro" id="IPR001138">
    <property type="entry name" value="Zn2Cys6_DnaBD"/>
</dbReference>
<dbReference type="OrthoDB" id="39175at2759"/>
<dbReference type="PROSITE" id="PS00463">
    <property type="entry name" value="ZN2_CY6_FUNGAL_1"/>
    <property type="match status" value="1"/>
</dbReference>
<dbReference type="GO" id="GO:0008270">
    <property type="term" value="F:zinc ion binding"/>
    <property type="evidence" value="ECO:0007669"/>
    <property type="project" value="InterPro"/>
</dbReference>
<evidence type="ECO:0000256" key="4">
    <source>
        <dbReference type="ARBA" id="ARBA00023242"/>
    </source>
</evidence>
<dbReference type="Proteomes" id="UP000703269">
    <property type="component" value="Unassembled WGS sequence"/>
</dbReference>
<sequence length="68" mass="7428">MEAAQNTSYGGNDSDGESYTPRTPRRTPMACIFCRGRKLKCDGRPTCANCHKRGLLCSYIPVSAQKAS</sequence>
<keyword evidence="1" id="KW-0805">Transcription regulation</keyword>
<evidence type="ECO:0000256" key="2">
    <source>
        <dbReference type="ARBA" id="ARBA00023125"/>
    </source>
</evidence>
<dbReference type="AlphaFoldDB" id="A0A9P3GJA5"/>
<dbReference type="PANTHER" id="PTHR31069">
    <property type="entry name" value="OLEATE-ACTIVATED TRANSCRIPTION FACTOR 1-RELATED"/>
    <property type="match status" value="1"/>
</dbReference>
<dbReference type="PROSITE" id="PS50048">
    <property type="entry name" value="ZN2_CY6_FUNGAL_2"/>
    <property type="match status" value="1"/>
</dbReference>
<dbReference type="SUPFAM" id="SSF57701">
    <property type="entry name" value="Zn2/Cys6 DNA-binding domain"/>
    <property type="match status" value="1"/>
</dbReference>
<dbReference type="InterPro" id="IPR050675">
    <property type="entry name" value="OAF3"/>
</dbReference>
<evidence type="ECO:0000313" key="7">
    <source>
        <dbReference type="EMBL" id="GJE94594.1"/>
    </source>
</evidence>
<feature type="compositionally biased region" description="Polar residues" evidence="5">
    <location>
        <begin position="1"/>
        <end position="11"/>
    </location>
</feature>
<comment type="caution">
    <text evidence="7">The sequence shown here is derived from an EMBL/GenBank/DDBJ whole genome shotgun (WGS) entry which is preliminary data.</text>
</comment>
<accession>A0A9P3GJA5</accession>
<evidence type="ECO:0000313" key="8">
    <source>
        <dbReference type="Proteomes" id="UP000703269"/>
    </source>
</evidence>
<protein>
    <submittedName>
        <fullName evidence="7">Zn(II)2Cys6 transcription factor</fullName>
    </submittedName>
</protein>
<evidence type="ECO:0000259" key="6">
    <source>
        <dbReference type="PROSITE" id="PS50048"/>
    </source>
</evidence>
<keyword evidence="8" id="KW-1185">Reference proteome</keyword>
<keyword evidence="2" id="KW-0238">DNA-binding</keyword>
<dbReference type="Gene3D" id="4.10.240.10">
    <property type="entry name" value="Zn(2)-C6 fungal-type DNA-binding domain"/>
    <property type="match status" value="1"/>
</dbReference>
<gene>
    <name evidence="7" type="ORF">PsYK624_107640</name>
</gene>
<dbReference type="EMBL" id="BPQB01000041">
    <property type="protein sequence ID" value="GJE94594.1"/>
    <property type="molecule type" value="Genomic_DNA"/>
</dbReference>
<dbReference type="PANTHER" id="PTHR31069:SF32">
    <property type="entry name" value="ARGININE METABOLISM REGULATION PROTEIN II"/>
    <property type="match status" value="1"/>
</dbReference>
<name>A0A9P3GJA5_9APHY</name>
<dbReference type="GO" id="GO:0003677">
    <property type="term" value="F:DNA binding"/>
    <property type="evidence" value="ECO:0007669"/>
    <property type="project" value="UniProtKB-KW"/>
</dbReference>